<sequence>MLTVVLGLRLGSSGALRFGSAGLQLNFQLVLMVPSSSAKVPASVGTGVSVPPVEVYSPASSSVPSIVSNSLGFPELPGAPAAPLFVEAVDIPGPYEISIKLPPPAALELFELPRVIPNLTGGA</sequence>
<name>A0ABC8U3B6_9AQUA</name>
<accession>A0ABC8U3B6</accession>
<dbReference type="EMBL" id="CAUOFW020006351">
    <property type="protein sequence ID" value="CAK9174375.1"/>
    <property type="molecule type" value="Genomic_DNA"/>
</dbReference>
<evidence type="ECO:0000313" key="1">
    <source>
        <dbReference type="EMBL" id="CAK9174375.1"/>
    </source>
</evidence>
<comment type="caution">
    <text evidence="1">The sequence shown here is derived from an EMBL/GenBank/DDBJ whole genome shotgun (WGS) entry which is preliminary data.</text>
</comment>
<reference evidence="1 2" key="1">
    <citation type="submission" date="2024-02" db="EMBL/GenBank/DDBJ databases">
        <authorList>
            <person name="Vignale AGUSTIN F."/>
            <person name="Sosa J E."/>
            <person name="Modenutti C."/>
        </authorList>
    </citation>
    <scope>NUCLEOTIDE SEQUENCE [LARGE SCALE GENOMIC DNA]</scope>
</reference>
<gene>
    <name evidence="1" type="ORF">ILEXP_LOCUS44121</name>
</gene>
<keyword evidence="2" id="KW-1185">Reference proteome</keyword>
<protein>
    <recommendedName>
        <fullName evidence="3">Secreted protein</fullName>
    </recommendedName>
</protein>
<dbReference type="Proteomes" id="UP001642360">
    <property type="component" value="Unassembled WGS sequence"/>
</dbReference>
<proteinExistence type="predicted"/>
<organism evidence="1 2">
    <name type="scientific">Ilex paraguariensis</name>
    <name type="common">yerba mate</name>
    <dbReference type="NCBI Taxonomy" id="185542"/>
    <lineage>
        <taxon>Eukaryota</taxon>
        <taxon>Viridiplantae</taxon>
        <taxon>Streptophyta</taxon>
        <taxon>Embryophyta</taxon>
        <taxon>Tracheophyta</taxon>
        <taxon>Spermatophyta</taxon>
        <taxon>Magnoliopsida</taxon>
        <taxon>eudicotyledons</taxon>
        <taxon>Gunneridae</taxon>
        <taxon>Pentapetalae</taxon>
        <taxon>asterids</taxon>
        <taxon>campanulids</taxon>
        <taxon>Aquifoliales</taxon>
        <taxon>Aquifoliaceae</taxon>
        <taxon>Ilex</taxon>
    </lineage>
</organism>
<evidence type="ECO:0000313" key="2">
    <source>
        <dbReference type="Proteomes" id="UP001642360"/>
    </source>
</evidence>
<evidence type="ECO:0008006" key="3">
    <source>
        <dbReference type="Google" id="ProtNLM"/>
    </source>
</evidence>
<dbReference type="AlphaFoldDB" id="A0ABC8U3B6"/>